<comment type="subcellular location">
    <subcellularLocation>
        <location evidence="1">Nucleus</location>
        <location evidence="1">Nuclear pore complex</location>
    </subcellularLocation>
</comment>
<feature type="compositionally biased region" description="Polar residues" evidence="9">
    <location>
        <begin position="27"/>
        <end position="37"/>
    </location>
</feature>
<name>A0ABP0U449_9BRYO</name>
<keyword evidence="3" id="KW-0813">Transport</keyword>
<keyword evidence="8" id="KW-0539">Nucleus</keyword>
<evidence type="ECO:0000256" key="3">
    <source>
        <dbReference type="ARBA" id="ARBA00022448"/>
    </source>
</evidence>
<evidence type="ECO:0000256" key="5">
    <source>
        <dbReference type="ARBA" id="ARBA00022927"/>
    </source>
</evidence>
<dbReference type="Proteomes" id="UP001497512">
    <property type="component" value="Chromosome 19"/>
</dbReference>
<keyword evidence="12" id="KW-1185">Reference proteome</keyword>
<keyword evidence="4" id="KW-0509">mRNA transport</keyword>
<keyword evidence="7" id="KW-0906">Nuclear pore complex</keyword>
<dbReference type="Pfam" id="PF04096">
    <property type="entry name" value="Nucleoporin2"/>
    <property type="match status" value="1"/>
</dbReference>
<feature type="region of interest" description="Disordered" evidence="9">
    <location>
        <begin position="374"/>
        <end position="396"/>
    </location>
</feature>
<accession>A0ABP0U449</accession>
<dbReference type="InterPro" id="IPR007230">
    <property type="entry name" value="Nup98_auto-Pept-S59_dom"/>
</dbReference>
<proteinExistence type="inferred from homology"/>
<feature type="region of interest" description="Disordered" evidence="9">
    <location>
        <begin position="931"/>
        <end position="950"/>
    </location>
</feature>
<dbReference type="InterPro" id="IPR036903">
    <property type="entry name" value="Nup98_auto-Pept-S59_dom_sf"/>
</dbReference>
<dbReference type="EMBL" id="OZ019911">
    <property type="protein sequence ID" value="CAK9212437.1"/>
    <property type="molecule type" value="Genomic_DNA"/>
</dbReference>
<feature type="compositionally biased region" description="Polar residues" evidence="9">
    <location>
        <begin position="444"/>
        <end position="462"/>
    </location>
</feature>
<feature type="compositionally biased region" description="Low complexity" evidence="9">
    <location>
        <begin position="1"/>
        <end position="25"/>
    </location>
</feature>
<evidence type="ECO:0000256" key="4">
    <source>
        <dbReference type="ARBA" id="ARBA00022816"/>
    </source>
</evidence>
<gene>
    <name evidence="11" type="ORF">CSSPTR1EN2_LOCUS11236</name>
</gene>
<evidence type="ECO:0000256" key="2">
    <source>
        <dbReference type="ARBA" id="ARBA00008926"/>
    </source>
</evidence>
<organism evidence="11 12">
    <name type="scientific">Sphagnum troendelagicum</name>
    <dbReference type="NCBI Taxonomy" id="128251"/>
    <lineage>
        <taxon>Eukaryota</taxon>
        <taxon>Viridiplantae</taxon>
        <taxon>Streptophyta</taxon>
        <taxon>Embryophyta</taxon>
        <taxon>Bryophyta</taxon>
        <taxon>Sphagnophytina</taxon>
        <taxon>Sphagnopsida</taxon>
        <taxon>Sphagnales</taxon>
        <taxon>Sphagnaceae</taxon>
        <taxon>Sphagnum</taxon>
    </lineage>
</organism>
<dbReference type="PANTHER" id="PTHR23198">
    <property type="entry name" value="NUCLEOPORIN"/>
    <property type="match status" value="1"/>
</dbReference>
<dbReference type="PROSITE" id="PS51434">
    <property type="entry name" value="NUP_C"/>
    <property type="match status" value="1"/>
</dbReference>
<dbReference type="PANTHER" id="PTHR23198:SF6">
    <property type="entry name" value="NUCLEAR PORE COMPLEX PROTEIN NUP98-NUP96"/>
    <property type="match status" value="1"/>
</dbReference>
<evidence type="ECO:0000256" key="9">
    <source>
        <dbReference type="SAM" id="MobiDB-lite"/>
    </source>
</evidence>
<feature type="region of interest" description="Disordered" evidence="9">
    <location>
        <begin position="444"/>
        <end position="464"/>
    </location>
</feature>
<evidence type="ECO:0000256" key="6">
    <source>
        <dbReference type="ARBA" id="ARBA00023010"/>
    </source>
</evidence>
<evidence type="ECO:0000256" key="1">
    <source>
        <dbReference type="ARBA" id="ARBA00004567"/>
    </source>
</evidence>
<protein>
    <recommendedName>
        <fullName evidence="10">Peptidase S59 domain-containing protein</fullName>
    </recommendedName>
</protein>
<evidence type="ECO:0000256" key="8">
    <source>
        <dbReference type="ARBA" id="ARBA00023242"/>
    </source>
</evidence>
<keyword evidence="6" id="KW-0811">Translocation</keyword>
<evidence type="ECO:0000256" key="7">
    <source>
        <dbReference type="ARBA" id="ARBA00023132"/>
    </source>
</evidence>
<feature type="domain" description="Peptidase S59" evidence="10">
    <location>
        <begin position="779"/>
        <end position="921"/>
    </location>
</feature>
<evidence type="ECO:0000313" key="11">
    <source>
        <dbReference type="EMBL" id="CAK9212437.1"/>
    </source>
</evidence>
<evidence type="ECO:0000313" key="12">
    <source>
        <dbReference type="Proteomes" id="UP001497512"/>
    </source>
</evidence>
<keyword evidence="5" id="KW-0653">Protein transport</keyword>
<sequence>MFESSVSPFGAPSSSSPFAATSAASNPVGTTTNPFGMNQFGTPFGAKTFARPPVCEGQTGTFPFGSGTATGVFGVTQPTTFGSSSRGLGASTPSPAFGSGTSLFGSGTASCVFGVTQPPTFGTSLGALGAATPSPAFQSGTSPFGSGTATSVFGVTQPTTSGASSGGLGASTPSPAFQSGTSLLGSGTATGVFGVTQPTMFGASSRSLGAPTPSPTFRSGTSLLGVGTATSVFGVTQPTPFGASSGGLGASTPSPAFGSGAPVFGQKPASPVRGFGATQPQANIFGSSASGQTQALFSSQPFGSTSPAFGAQSVVPFSSTVAPTFVASPTSTPPDPAPLFCTTPLSGARPAASPFGSQTGSASGTSLKNTFGSGFKSSQVRQQQVSTPAVGSRKLGSSTSAFGESTSGISQLVFPSALGFGTSSPAPGFNTVSPFGRVSLSGNTQASPAGGLVQSSSSQPLGATSAPAFGSTMPVFTNNPFTGSSASISAQIKVAELAQPTPSSAIGAFVPTLAGQAPGAFNLPSFPTAQQGTSIFGDMQALAFGKQNTQNLMSETPVPVTNPFGTLPALTQMPIGKSAGSGPSVQYGISSMPRSEKPTKVQTISLLTPRHITQQSKVHIHARRYHPKKDSPKVSFFSDADEVLTTPKADLMFIPRENPRALFIRQPDQTSLTPRTSKSTTDVRDIAMPVQGNGESGPPESWPAPEKGNPALYAGPMTSTKTSEIFSRDQVSQTNGVFKDQGQRAEGFFSKDGVDSSEFLKNSHARSSAIEALMPKLLHSDYFTEPGIQELAVKEQADPGYSKRVVDFVVGRQGYGVVKFFGVTDVQGLDLESIIQFNYCEVVVYMDESKKPVVGQGLNKPAQVTLLNVKCADKKSGQQYSDGPEVEKFEKHLKKKTEEQGAEFISYSALKGEWKFQVQHFSRYGLDMDLDEEDASQSDQERAHHLSGTE</sequence>
<comment type="similarity">
    <text evidence="2">Belongs to the nucleoporin GLFG family.</text>
</comment>
<feature type="region of interest" description="Disordered" evidence="9">
    <location>
        <begin position="1"/>
        <end position="37"/>
    </location>
</feature>
<evidence type="ECO:0000259" key="10">
    <source>
        <dbReference type="PROSITE" id="PS51434"/>
    </source>
</evidence>
<dbReference type="InterPro" id="IPR037665">
    <property type="entry name" value="Nucleoporin_S59-like"/>
</dbReference>
<dbReference type="SUPFAM" id="SSF82215">
    <property type="entry name" value="C-terminal autoproteolytic domain of nucleoporin nup98"/>
    <property type="match status" value="1"/>
</dbReference>
<dbReference type="Gene3D" id="3.30.1610.10">
    <property type="entry name" value="Peptidase S59, nucleoporin"/>
    <property type="match status" value="1"/>
</dbReference>
<reference evidence="11" key="1">
    <citation type="submission" date="2024-02" db="EMBL/GenBank/DDBJ databases">
        <authorList>
            <consortium name="ELIXIR-Norway"/>
            <consortium name="Elixir Norway"/>
        </authorList>
    </citation>
    <scope>NUCLEOTIDE SEQUENCE</scope>
</reference>